<name>A0ABV3DR68_9ACTN</name>
<dbReference type="InterPro" id="IPR004107">
    <property type="entry name" value="Integrase_SAM-like_N"/>
</dbReference>
<gene>
    <name evidence="4" type="ORF">AB0C36_32685</name>
</gene>
<reference evidence="4 5" key="1">
    <citation type="submission" date="2024-06" db="EMBL/GenBank/DDBJ databases">
        <title>The Natural Products Discovery Center: Release of the First 8490 Sequenced Strains for Exploring Actinobacteria Biosynthetic Diversity.</title>
        <authorList>
            <person name="Kalkreuter E."/>
            <person name="Kautsar S.A."/>
            <person name="Yang D."/>
            <person name="Bader C.D."/>
            <person name="Teijaro C.N."/>
            <person name="Fluegel L."/>
            <person name="Davis C.M."/>
            <person name="Simpson J.R."/>
            <person name="Lauterbach L."/>
            <person name="Steele A.D."/>
            <person name="Gui C."/>
            <person name="Meng S."/>
            <person name="Li G."/>
            <person name="Viehrig K."/>
            <person name="Ye F."/>
            <person name="Su P."/>
            <person name="Kiefer A.F."/>
            <person name="Nichols A."/>
            <person name="Cepeda A.J."/>
            <person name="Yan W."/>
            <person name="Fan B."/>
            <person name="Jiang Y."/>
            <person name="Adhikari A."/>
            <person name="Zheng C.-J."/>
            <person name="Schuster L."/>
            <person name="Cowan T.M."/>
            <person name="Smanski M.J."/>
            <person name="Chevrette M.G."/>
            <person name="De Carvalho L.P.S."/>
            <person name="Shen B."/>
        </authorList>
    </citation>
    <scope>NUCLEOTIDE SEQUENCE [LARGE SCALE GENOMIC DNA]</scope>
    <source>
        <strain evidence="4 5">NPDC048946</strain>
    </source>
</reference>
<dbReference type="Pfam" id="PF14659">
    <property type="entry name" value="Phage_int_SAM_3"/>
    <property type="match status" value="1"/>
</dbReference>
<comment type="caution">
    <text evidence="4">The sequence shown here is derived from an EMBL/GenBank/DDBJ whole genome shotgun (WGS) entry which is preliminary data.</text>
</comment>
<keyword evidence="1" id="KW-0238">DNA-binding</keyword>
<evidence type="ECO:0000259" key="3">
    <source>
        <dbReference type="Pfam" id="PF14659"/>
    </source>
</evidence>
<feature type="compositionally biased region" description="Low complexity" evidence="2">
    <location>
        <begin position="76"/>
        <end position="102"/>
    </location>
</feature>
<keyword evidence="5" id="KW-1185">Reference proteome</keyword>
<feature type="domain" description="Integrase SAM-like N-terminal" evidence="3">
    <location>
        <begin position="161"/>
        <end position="195"/>
    </location>
</feature>
<dbReference type="EMBL" id="JBEZFP010000116">
    <property type="protein sequence ID" value="MEU8138251.1"/>
    <property type="molecule type" value="Genomic_DNA"/>
</dbReference>
<dbReference type="InterPro" id="IPR010998">
    <property type="entry name" value="Integrase_recombinase_N"/>
</dbReference>
<evidence type="ECO:0000256" key="1">
    <source>
        <dbReference type="ARBA" id="ARBA00023125"/>
    </source>
</evidence>
<evidence type="ECO:0000256" key="2">
    <source>
        <dbReference type="SAM" id="MobiDB-lite"/>
    </source>
</evidence>
<dbReference type="Proteomes" id="UP001551482">
    <property type="component" value="Unassembled WGS sequence"/>
</dbReference>
<feature type="region of interest" description="Disordered" evidence="2">
    <location>
        <begin position="193"/>
        <end position="230"/>
    </location>
</feature>
<accession>A0ABV3DR68</accession>
<sequence length="251" mass="26185">MAMLIIDVLGGCVAVNLRAAIRRTPRIPSADHRAAHPGQKYSTGARSWSSRLGGGGGRTLEVPGDRARPEAITMGSSTTADASTAAAAAVIPSDTSSAHTAPGSPPTPTTGHGRSPSMSPHREHIAPPSAEGFADEPAARAALRRLLDGEAGGFDADPNRTLPEYLEAWLAEKQLTLKPTTYARYRDYVNNDLIPRPRHPAPGRPRTPTDPRASGGRVFDQDRLRPGSGGGAVGRVAHPAAACMCLSPVAC</sequence>
<proteinExistence type="predicted"/>
<evidence type="ECO:0000313" key="5">
    <source>
        <dbReference type="Proteomes" id="UP001551482"/>
    </source>
</evidence>
<dbReference type="Gene3D" id="1.10.150.130">
    <property type="match status" value="1"/>
</dbReference>
<dbReference type="RefSeq" id="WP_358361329.1">
    <property type="nucleotide sequence ID" value="NZ_JBEZFP010000116.1"/>
</dbReference>
<evidence type="ECO:0000313" key="4">
    <source>
        <dbReference type="EMBL" id="MEU8138251.1"/>
    </source>
</evidence>
<organism evidence="4 5">
    <name type="scientific">Streptodolium elevatio</name>
    <dbReference type="NCBI Taxonomy" id="3157996"/>
    <lineage>
        <taxon>Bacteria</taxon>
        <taxon>Bacillati</taxon>
        <taxon>Actinomycetota</taxon>
        <taxon>Actinomycetes</taxon>
        <taxon>Kitasatosporales</taxon>
        <taxon>Streptomycetaceae</taxon>
        <taxon>Streptodolium</taxon>
    </lineage>
</organism>
<feature type="region of interest" description="Disordered" evidence="2">
    <location>
        <begin position="28"/>
        <end position="131"/>
    </location>
</feature>
<protein>
    <recommendedName>
        <fullName evidence="3">Integrase SAM-like N-terminal domain-containing protein</fullName>
    </recommendedName>
</protein>